<dbReference type="GO" id="GO:0005975">
    <property type="term" value="P:carbohydrate metabolic process"/>
    <property type="evidence" value="ECO:0007669"/>
    <property type="project" value="InterPro"/>
</dbReference>
<dbReference type="PANTHER" id="PTHR10963">
    <property type="entry name" value="GLYCOSYL HYDROLASE-RELATED"/>
    <property type="match status" value="1"/>
</dbReference>
<dbReference type="RefSeq" id="WP_072402607.1">
    <property type="nucleotide sequence ID" value="NZ_FPKV01000002.1"/>
</dbReference>
<evidence type="ECO:0000259" key="2">
    <source>
        <dbReference type="PROSITE" id="PS51762"/>
    </source>
</evidence>
<dbReference type="Pfam" id="PF00722">
    <property type="entry name" value="Glyco_hydro_16"/>
    <property type="match status" value="1"/>
</dbReference>
<gene>
    <name evidence="3" type="ORF">SAMN05428642_102386</name>
</gene>
<proteinExistence type="inferred from homology"/>
<dbReference type="OrthoDB" id="9809583at2"/>
<dbReference type="PANTHER" id="PTHR10963:SF55">
    <property type="entry name" value="GLYCOSIDE HYDROLASE FAMILY 16 PROTEIN"/>
    <property type="match status" value="1"/>
</dbReference>
<keyword evidence="3" id="KW-0378">Hydrolase</keyword>
<dbReference type="InterPro" id="IPR013320">
    <property type="entry name" value="ConA-like_dom_sf"/>
</dbReference>
<dbReference type="InterPro" id="IPR050546">
    <property type="entry name" value="Glycosyl_Hydrlase_16"/>
</dbReference>
<dbReference type="CDD" id="cd08023">
    <property type="entry name" value="GH16_laminarinase_like"/>
    <property type="match status" value="1"/>
</dbReference>
<dbReference type="EMBL" id="FPKV01000002">
    <property type="protein sequence ID" value="SFZ91846.1"/>
    <property type="molecule type" value="Genomic_DNA"/>
</dbReference>
<evidence type="ECO:0000313" key="4">
    <source>
        <dbReference type="Proteomes" id="UP000182544"/>
    </source>
</evidence>
<evidence type="ECO:0000256" key="1">
    <source>
        <dbReference type="ARBA" id="ARBA00006865"/>
    </source>
</evidence>
<reference evidence="3 4" key="1">
    <citation type="submission" date="2016-10" db="EMBL/GenBank/DDBJ databases">
        <authorList>
            <person name="de Groot N.N."/>
        </authorList>
    </citation>
    <scope>NUCLEOTIDE SEQUENCE [LARGE SCALE GENOMIC DNA]</scope>
    <source>
        <strain evidence="3 4">DSM 18180</strain>
    </source>
</reference>
<dbReference type="AlphaFoldDB" id="A0A1K2IHR7"/>
<feature type="domain" description="GH16" evidence="2">
    <location>
        <begin position="307"/>
        <end position="538"/>
    </location>
</feature>
<dbReference type="Gene3D" id="2.60.120.200">
    <property type="match status" value="1"/>
</dbReference>
<dbReference type="GO" id="GO:0004553">
    <property type="term" value="F:hydrolase activity, hydrolyzing O-glycosyl compounds"/>
    <property type="evidence" value="ECO:0007669"/>
    <property type="project" value="InterPro"/>
</dbReference>
<dbReference type="InterPro" id="IPR000757">
    <property type="entry name" value="Beta-glucanase-like"/>
</dbReference>
<dbReference type="Proteomes" id="UP000182544">
    <property type="component" value="Unassembled WGS sequence"/>
</dbReference>
<dbReference type="STRING" id="369401.SAMN05428642_102386"/>
<sequence length="538" mass="57607">MKNIKYIIGAFLSFLLLFNSCQDDEYPVGDILAPSNIEISVTYIDEGGESAAPGLGSGEVMFSASADNATAYHFVIQKQTKLQKSGSVNHTFTTLGTNTYAVTAIAYGTGGNSSSKTIEVEVLALYEAPADLLDMLHGGGEKSWRIKAESKPHFGLGPPGGSIIAEWYSAGPNEKASAGMYDDRYIFSADGTFTHITNIDSGDNTGTIFGRVGLIDELGSTGGTVDGADVSNLPYNDYSENWTLTAPGDVETLSLSGIGFLGYYTGGNHQYKIFSRTATEMVVSTADGNGEFEWWFTLTTEEEGANSEFESEFNTLAWSDEFDTAGAPDVTKWTYDLGAGGWGNGELQTYTDNAENVIIEDGSLKITAKADGTGYTSARLKSKGLQEFTYGRVEVRAKLPAAQGTWPAIWMLGSNFDVVGWPASGEIDIMEQTGQDKSVTSGALHLPGNSGGNAITGATTNTTSTTEFHNYTVEWTATAIQLLVDDSVFLTFTNTPESPFNADFFMILNVAMGGSLGGTVDPAFTEDTMEIDYVRVYQ</sequence>
<dbReference type="PROSITE" id="PS51762">
    <property type="entry name" value="GH16_2"/>
    <property type="match status" value="1"/>
</dbReference>
<keyword evidence="4" id="KW-1185">Reference proteome</keyword>
<evidence type="ECO:0000313" key="3">
    <source>
        <dbReference type="EMBL" id="SFZ91846.1"/>
    </source>
</evidence>
<comment type="similarity">
    <text evidence="1">Belongs to the glycosyl hydrolase 16 family.</text>
</comment>
<protein>
    <submittedName>
        <fullName evidence="3">Glycosyl hydrolases family 16</fullName>
    </submittedName>
</protein>
<dbReference type="SUPFAM" id="SSF49899">
    <property type="entry name" value="Concanavalin A-like lectins/glucanases"/>
    <property type="match status" value="1"/>
</dbReference>
<name>A0A1K2IHR7_9FLAO</name>
<organism evidence="3 4">
    <name type="scientific">Flaviramulus basaltis</name>
    <dbReference type="NCBI Taxonomy" id="369401"/>
    <lineage>
        <taxon>Bacteria</taxon>
        <taxon>Pseudomonadati</taxon>
        <taxon>Bacteroidota</taxon>
        <taxon>Flavobacteriia</taxon>
        <taxon>Flavobacteriales</taxon>
        <taxon>Flavobacteriaceae</taxon>
        <taxon>Flaviramulus</taxon>
    </lineage>
</organism>
<accession>A0A1K2IHR7</accession>